<feature type="domain" description="Tyrosine specific protein phosphatases" evidence="1">
    <location>
        <begin position="72"/>
        <end position="132"/>
    </location>
</feature>
<gene>
    <name evidence="2" type="ORF">ACFQJ4_01525</name>
</gene>
<evidence type="ECO:0000259" key="1">
    <source>
        <dbReference type="PROSITE" id="PS50056"/>
    </source>
</evidence>
<dbReference type="InterPro" id="IPR029021">
    <property type="entry name" value="Prot-tyrosine_phosphatase-like"/>
</dbReference>
<dbReference type="RefSeq" id="WP_276234984.1">
    <property type="nucleotide sequence ID" value="NZ_CP119802.1"/>
</dbReference>
<dbReference type="AlphaFoldDB" id="A0ABD5ZKJ1"/>
<dbReference type="GeneID" id="79265650"/>
<dbReference type="EMBL" id="JBHTAP010000001">
    <property type="protein sequence ID" value="MFC7233988.1"/>
    <property type="molecule type" value="Genomic_DNA"/>
</dbReference>
<name>A0ABD5ZKJ1_9EURY</name>
<evidence type="ECO:0000313" key="2">
    <source>
        <dbReference type="EMBL" id="MFC7233988.1"/>
    </source>
</evidence>
<dbReference type="InterPro" id="IPR000242">
    <property type="entry name" value="PTP_cat"/>
</dbReference>
<dbReference type="Proteomes" id="UP001596398">
    <property type="component" value="Unassembled WGS sequence"/>
</dbReference>
<sequence>MPDPNVAVRPFGYADPDPVVRRVGNRDLFVGNRAAAESPPRSFAAVVSLTADPSAATTHHRPLVDGPGNTPAEFAAAVDTVRERRGEGPVLVNCRAGVSRSATVAATALAAAEGRGFHEAFGVVAEHRRTAVAHPALCTLAVCYLAAHRQ</sequence>
<dbReference type="Pfam" id="PF00102">
    <property type="entry name" value="Y_phosphatase"/>
    <property type="match status" value="1"/>
</dbReference>
<reference evidence="2 3" key="1">
    <citation type="journal article" date="2019" name="Int. J. Syst. Evol. Microbiol.">
        <title>The Global Catalogue of Microorganisms (GCM) 10K type strain sequencing project: providing services to taxonomists for standard genome sequencing and annotation.</title>
        <authorList>
            <consortium name="The Broad Institute Genomics Platform"/>
            <consortium name="The Broad Institute Genome Sequencing Center for Infectious Disease"/>
            <person name="Wu L."/>
            <person name="Ma J."/>
        </authorList>
    </citation>
    <scope>NUCLEOTIDE SEQUENCE [LARGE SCALE GENOMIC DNA]</scope>
    <source>
        <strain evidence="2 3">DT85</strain>
    </source>
</reference>
<dbReference type="InterPro" id="IPR000387">
    <property type="entry name" value="Tyr_Pase_dom"/>
</dbReference>
<dbReference type="PROSITE" id="PS50056">
    <property type="entry name" value="TYR_PHOSPHATASE_2"/>
    <property type="match status" value="1"/>
</dbReference>
<organism evidence="2 3">
    <name type="scientific">Halosegnis marinus</name>
    <dbReference type="NCBI Taxonomy" id="3034023"/>
    <lineage>
        <taxon>Archaea</taxon>
        <taxon>Methanobacteriati</taxon>
        <taxon>Methanobacteriota</taxon>
        <taxon>Stenosarchaea group</taxon>
        <taxon>Halobacteria</taxon>
        <taxon>Halobacteriales</taxon>
        <taxon>Natronomonadaceae</taxon>
        <taxon>Halosegnis</taxon>
    </lineage>
</organism>
<dbReference type="SUPFAM" id="SSF52799">
    <property type="entry name" value="(Phosphotyrosine protein) phosphatases II"/>
    <property type="match status" value="1"/>
</dbReference>
<dbReference type="Gene3D" id="3.90.190.10">
    <property type="entry name" value="Protein tyrosine phosphatase superfamily"/>
    <property type="match status" value="1"/>
</dbReference>
<evidence type="ECO:0000313" key="3">
    <source>
        <dbReference type="Proteomes" id="UP001596398"/>
    </source>
</evidence>
<keyword evidence="3" id="KW-1185">Reference proteome</keyword>
<protein>
    <submittedName>
        <fullName evidence="2">Protein-tyrosine phosphatase family protein</fullName>
    </submittedName>
</protein>
<comment type="caution">
    <text evidence="2">The sequence shown here is derived from an EMBL/GenBank/DDBJ whole genome shotgun (WGS) entry which is preliminary data.</text>
</comment>
<proteinExistence type="predicted"/>
<accession>A0ABD5ZKJ1</accession>